<evidence type="ECO:0000256" key="4">
    <source>
        <dbReference type="ARBA" id="ARBA00023002"/>
    </source>
</evidence>
<dbReference type="GeneID" id="83212439"/>
<dbReference type="Pfam" id="PF00615">
    <property type="entry name" value="RGS"/>
    <property type="match status" value="1"/>
</dbReference>
<dbReference type="PRINTS" id="PR00368">
    <property type="entry name" value="FADPNR"/>
</dbReference>
<dbReference type="GO" id="GO:0004174">
    <property type="term" value="F:electron-transferring-flavoprotein dehydrogenase activity"/>
    <property type="evidence" value="ECO:0007669"/>
    <property type="project" value="TreeGrafter"/>
</dbReference>
<evidence type="ECO:0000256" key="3">
    <source>
        <dbReference type="ARBA" id="ARBA00022827"/>
    </source>
</evidence>
<protein>
    <recommendedName>
        <fullName evidence="5">RGS domain-containing protein</fullName>
    </recommendedName>
</protein>
<dbReference type="SUPFAM" id="SSF51905">
    <property type="entry name" value="FAD/NAD(P)-binding domain"/>
    <property type="match status" value="1"/>
</dbReference>
<evidence type="ECO:0000256" key="1">
    <source>
        <dbReference type="ARBA" id="ARBA00006442"/>
    </source>
</evidence>
<reference evidence="6 7" key="1">
    <citation type="submission" date="2023-03" db="EMBL/GenBank/DDBJ databases">
        <title>Genome sequence of Lichtheimia ornata CBS 291.66.</title>
        <authorList>
            <person name="Mohabir J.T."/>
            <person name="Shea T.P."/>
            <person name="Kurbessoian T."/>
            <person name="Berby B."/>
            <person name="Fontaine J."/>
            <person name="Livny J."/>
            <person name="Gnirke A."/>
            <person name="Stajich J.E."/>
            <person name="Cuomo C.A."/>
        </authorList>
    </citation>
    <scope>NUCLEOTIDE SEQUENCE [LARGE SCALE GENOMIC DNA]</scope>
    <source>
        <strain evidence="6">CBS 291.66</strain>
    </source>
</reference>
<keyword evidence="7" id="KW-1185">Reference proteome</keyword>
<dbReference type="PANTHER" id="PTHR43735:SF3">
    <property type="entry name" value="FERROPTOSIS SUPPRESSOR PROTEIN 1"/>
    <property type="match status" value="1"/>
</dbReference>
<sequence length="556" mass="62647">MQSLLSDPKLLQDFKTFLDEHSHGDDLKNDLIFVEAMTQLHHESDSKKIESLMHRIYKTFLAPDATLPLPHVSTGKQVKRDLRSLAWSILGQEDVTDVLKDTEDQVETKMMHMIKEFEQYKGINISQSLKSTELHPYQVRVVIVGGGFTGFTVASILDRMPLFHVTLIDTKACFEYTPGIVKRIVHPEDNESDALRVRHDSYVRNGRVIIGYAEGICNNATSIRVNGEKIFFEYLLIATGSSYTSDLKSTDPSYIYRLSGLHQVSHDLAKAKRVLIVGGGLVGCELAIEIAETWPEKHITLVESHPILVYRAKQPEQDKVRAFLSDELGVEVVCDERITDVGEGEYMGTSGRMYKDYDKVFMATGTRPQGRLLLSGSSHLDSCVDSYGRIMVKPTLQIDHPEYTHIFAGGDVTNVKEEKTGYAATLAGVCIARNICRMCKGKKPLQQGAKGTLPAPDQPLSSLLADMNENHRRRKSMDKIKKYLGFLNPTWAALKCYDEQEYLQMVQGESSSPITQPFGRLPRTLCKHPTSRNRFMKSASFLCLDRENLHPNRDCK</sequence>
<dbReference type="AlphaFoldDB" id="A0AAD7V6B2"/>
<evidence type="ECO:0000259" key="5">
    <source>
        <dbReference type="PROSITE" id="PS50132"/>
    </source>
</evidence>
<dbReference type="PRINTS" id="PR00469">
    <property type="entry name" value="PNDRDTASEII"/>
</dbReference>
<keyword evidence="4" id="KW-0560">Oxidoreductase</keyword>
<accession>A0AAD7V6B2</accession>
<dbReference type="InterPro" id="IPR036188">
    <property type="entry name" value="FAD/NAD-bd_sf"/>
</dbReference>
<comment type="similarity">
    <text evidence="1">Belongs to the FAD-dependent oxidoreductase family.</text>
</comment>
<dbReference type="GO" id="GO:0005737">
    <property type="term" value="C:cytoplasm"/>
    <property type="evidence" value="ECO:0007669"/>
    <property type="project" value="TreeGrafter"/>
</dbReference>
<organism evidence="6 7">
    <name type="scientific">Lichtheimia ornata</name>
    <dbReference type="NCBI Taxonomy" id="688661"/>
    <lineage>
        <taxon>Eukaryota</taxon>
        <taxon>Fungi</taxon>
        <taxon>Fungi incertae sedis</taxon>
        <taxon>Mucoromycota</taxon>
        <taxon>Mucoromycotina</taxon>
        <taxon>Mucoromycetes</taxon>
        <taxon>Mucorales</taxon>
        <taxon>Lichtheimiaceae</taxon>
        <taxon>Lichtheimia</taxon>
    </lineage>
</organism>
<dbReference type="Gene3D" id="3.50.50.100">
    <property type="match status" value="1"/>
</dbReference>
<dbReference type="InterPro" id="IPR036305">
    <property type="entry name" value="RGS_sf"/>
</dbReference>
<dbReference type="Pfam" id="PF07992">
    <property type="entry name" value="Pyr_redox_2"/>
    <property type="match status" value="1"/>
</dbReference>
<dbReference type="GO" id="GO:0050660">
    <property type="term" value="F:flavin adenine dinucleotide binding"/>
    <property type="evidence" value="ECO:0007669"/>
    <property type="project" value="TreeGrafter"/>
</dbReference>
<dbReference type="EMBL" id="JARTCD010000019">
    <property type="protein sequence ID" value="KAJ8659311.1"/>
    <property type="molecule type" value="Genomic_DNA"/>
</dbReference>
<proteinExistence type="inferred from homology"/>
<dbReference type="PANTHER" id="PTHR43735">
    <property type="entry name" value="APOPTOSIS-INDUCING FACTOR 1"/>
    <property type="match status" value="1"/>
</dbReference>
<dbReference type="InterPro" id="IPR023753">
    <property type="entry name" value="FAD/NAD-binding_dom"/>
</dbReference>
<evidence type="ECO:0000313" key="6">
    <source>
        <dbReference type="EMBL" id="KAJ8659311.1"/>
    </source>
</evidence>
<dbReference type="Proteomes" id="UP001234581">
    <property type="component" value="Unassembled WGS sequence"/>
</dbReference>
<feature type="domain" description="RGS" evidence="5">
    <location>
        <begin position="1"/>
        <end position="65"/>
    </location>
</feature>
<dbReference type="InterPro" id="IPR016137">
    <property type="entry name" value="RGS"/>
</dbReference>
<comment type="caution">
    <text evidence="6">The sequence shown here is derived from an EMBL/GenBank/DDBJ whole genome shotgun (WGS) entry which is preliminary data.</text>
</comment>
<name>A0AAD7V6B2_9FUNG</name>
<keyword evidence="2" id="KW-0285">Flavoprotein</keyword>
<keyword evidence="3" id="KW-0274">FAD</keyword>
<dbReference type="InterPro" id="IPR044926">
    <property type="entry name" value="RGS_subdomain_2"/>
</dbReference>
<dbReference type="SUPFAM" id="SSF48097">
    <property type="entry name" value="Regulator of G-protein signaling, RGS"/>
    <property type="match status" value="1"/>
</dbReference>
<evidence type="ECO:0000313" key="7">
    <source>
        <dbReference type="Proteomes" id="UP001234581"/>
    </source>
</evidence>
<gene>
    <name evidence="6" type="ORF">O0I10_005026</name>
</gene>
<dbReference type="Gene3D" id="1.10.167.10">
    <property type="entry name" value="Regulator of G-protein Signalling 4, domain 2"/>
    <property type="match status" value="1"/>
</dbReference>
<dbReference type="RefSeq" id="XP_058344224.1">
    <property type="nucleotide sequence ID" value="XM_058485074.1"/>
</dbReference>
<dbReference type="PROSITE" id="PS50132">
    <property type="entry name" value="RGS"/>
    <property type="match status" value="1"/>
</dbReference>
<evidence type="ECO:0000256" key="2">
    <source>
        <dbReference type="ARBA" id="ARBA00022630"/>
    </source>
</evidence>